<protein>
    <submittedName>
        <fullName evidence="1">Uncharacterized protein</fullName>
    </submittedName>
</protein>
<dbReference type="Proteomes" id="UP000014923">
    <property type="component" value="Unassembled WGS sequence"/>
</dbReference>
<dbReference type="HOGENOM" id="CLU_2866346_0_0_9"/>
<dbReference type="OrthoDB" id="1931520at2"/>
<organism evidence="1 2">
    <name type="scientific">Thermobrachium celere DSM 8682</name>
    <dbReference type="NCBI Taxonomy" id="941824"/>
    <lineage>
        <taxon>Bacteria</taxon>
        <taxon>Bacillati</taxon>
        <taxon>Bacillota</taxon>
        <taxon>Clostridia</taxon>
        <taxon>Eubacteriales</taxon>
        <taxon>Clostridiaceae</taxon>
        <taxon>Thermobrachium</taxon>
    </lineage>
</organism>
<comment type="caution">
    <text evidence="1">The sequence shown here is derived from an EMBL/GenBank/DDBJ whole genome shotgun (WGS) entry which is preliminary data.</text>
</comment>
<sequence>MVFIRRVDYRRLKRDLLDEVGPSEIWPLIDSVENADEEELIEIARQLGYDVEDYEEDEEMEWEF</sequence>
<dbReference type="AlphaFoldDB" id="R7RUV7"/>
<proteinExistence type="predicted"/>
<evidence type="ECO:0000313" key="1">
    <source>
        <dbReference type="EMBL" id="CDF59283.1"/>
    </source>
</evidence>
<dbReference type="eggNOG" id="ENOG502ZIFU">
    <property type="taxonomic scope" value="Bacteria"/>
</dbReference>
<gene>
    <name evidence="1" type="ORF">TCEL_02355</name>
</gene>
<evidence type="ECO:0000313" key="2">
    <source>
        <dbReference type="Proteomes" id="UP000014923"/>
    </source>
</evidence>
<name>R7RUV7_9CLOT</name>
<keyword evidence="2" id="KW-1185">Reference proteome</keyword>
<reference evidence="1" key="1">
    <citation type="submission" date="2013-03" db="EMBL/GenBank/DDBJ databases">
        <title>Draft genome sequence of the hydrogen-ethanol-producing anaerobic alkalithermophilic Caloramator celere.</title>
        <authorList>
            <person name="Ciranna A."/>
            <person name="Larjo A."/>
            <person name="Kivisto A."/>
            <person name="Santala V."/>
            <person name="Roos C."/>
            <person name="Karp M."/>
        </authorList>
    </citation>
    <scope>NUCLEOTIDE SEQUENCE [LARGE SCALE GENOMIC DNA]</scope>
    <source>
        <strain evidence="1">DSM 8682</strain>
    </source>
</reference>
<dbReference type="RefSeq" id="WP_018666595.1">
    <property type="nucleotide sequence ID" value="NZ_HF952039.1"/>
</dbReference>
<dbReference type="EMBL" id="CAVN010000153">
    <property type="protein sequence ID" value="CDF59283.1"/>
    <property type="molecule type" value="Genomic_DNA"/>
</dbReference>
<accession>R7RUV7</accession>